<evidence type="ECO:0000256" key="8">
    <source>
        <dbReference type="ARBA" id="ARBA00022741"/>
    </source>
</evidence>
<dbReference type="PROSITE" id="PS00108">
    <property type="entry name" value="PROTEIN_KINASE_ST"/>
    <property type="match status" value="1"/>
</dbReference>
<evidence type="ECO:0000256" key="14">
    <source>
        <dbReference type="ARBA" id="ARBA00023180"/>
    </source>
</evidence>
<accession>A0A835UFX2</accession>
<keyword evidence="14" id="KW-0325">Glycoprotein</keyword>
<keyword evidence="13" id="KW-0675">Receptor</keyword>
<keyword evidence="11" id="KW-1133">Transmembrane helix</keyword>
<keyword evidence="7" id="KW-0677">Repeat</keyword>
<dbReference type="EMBL" id="JADCNM010000012">
    <property type="protein sequence ID" value="KAG0459565.1"/>
    <property type="molecule type" value="Genomic_DNA"/>
</dbReference>
<dbReference type="CDD" id="cd14066">
    <property type="entry name" value="STKc_IRAK"/>
    <property type="match status" value="1"/>
</dbReference>
<feature type="binding site" evidence="15">
    <location>
        <position position="112"/>
    </location>
    <ligand>
        <name>ATP</name>
        <dbReference type="ChEBI" id="CHEBI:30616"/>
    </ligand>
</feature>
<dbReference type="GO" id="GO:0016020">
    <property type="term" value="C:membrane"/>
    <property type="evidence" value="ECO:0007669"/>
    <property type="project" value="UniProtKB-SubCell"/>
</dbReference>
<dbReference type="InterPro" id="IPR008271">
    <property type="entry name" value="Ser/Thr_kinase_AS"/>
</dbReference>
<evidence type="ECO:0000256" key="12">
    <source>
        <dbReference type="ARBA" id="ARBA00023136"/>
    </source>
</evidence>
<dbReference type="PROSITE" id="PS50011">
    <property type="entry name" value="PROTEIN_KINASE_DOM"/>
    <property type="match status" value="1"/>
</dbReference>
<evidence type="ECO:0000256" key="15">
    <source>
        <dbReference type="PROSITE-ProRule" id="PRU10141"/>
    </source>
</evidence>
<dbReference type="Pfam" id="PF07714">
    <property type="entry name" value="PK_Tyr_Ser-Thr"/>
    <property type="match status" value="1"/>
</dbReference>
<evidence type="ECO:0000256" key="6">
    <source>
        <dbReference type="ARBA" id="ARBA00022729"/>
    </source>
</evidence>
<dbReference type="GO" id="GO:0005524">
    <property type="term" value="F:ATP binding"/>
    <property type="evidence" value="ECO:0007669"/>
    <property type="project" value="UniProtKB-UniRule"/>
</dbReference>
<name>A0A835UFX2_VANPL</name>
<keyword evidence="5" id="KW-0812">Transmembrane</keyword>
<comment type="similarity">
    <text evidence="16">Belongs to the protein kinase superfamily.</text>
</comment>
<keyword evidence="2 16" id="KW-0723">Serine/threonine-protein kinase</keyword>
<evidence type="ECO:0000256" key="4">
    <source>
        <dbReference type="ARBA" id="ARBA00022679"/>
    </source>
</evidence>
<dbReference type="PANTHER" id="PTHR48006:SF60">
    <property type="entry name" value="PROTEIN KINASE DOMAIN-CONTAINING PROTEIN"/>
    <property type="match status" value="1"/>
</dbReference>
<dbReference type="Proteomes" id="UP000639772">
    <property type="component" value="Chromosome 12"/>
</dbReference>
<evidence type="ECO:0000256" key="5">
    <source>
        <dbReference type="ARBA" id="ARBA00022692"/>
    </source>
</evidence>
<comment type="subcellular location">
    <subcellularLocation>
        <location evidence="1">Membrane</location>
        <topology evidence="1">Single-pass membrane protein</topology>
    </subcellularLocation>
</comment>
<dbReference type="GO" id="GO:0004674">
    <property type="term" value="F:protein serine/threonine kinase activity"/>
    <property type="evidence" value="ECO:0007669"/>
    <property type="project" value="UniProtKB-KW"/>
</dbReference>
<dbReference type="InterPro" id="IPR000719">
    <property type="entry name" value="Prot_kinase_dom"/>
</dbReference>
<dbReference type="PROSITE" id="PS00107">
    <property type="entry name" value="PROTEIN_KINASE_ATP"/>
    <property type="match status" value="1"/>
</dbReference>
<evidence type="ECO:0000313" key="18">
    <source>
        <dbReference type="EMBL" id="KAG0459565.1"/>
    </source>
</evidence>
<keyword evidence="8 15" id="KW-0547">Nucleotide-binding</keyword>
<evidence type="ECO:0000256" key="1">
    <source>
        <dbReference type="ARBA" id="ARBA00004167"/>
    </source>
</evidence>
<dbReference type="AlphaFoldDB" id="A0A835UFX2"/>
<dbReference type="InterPro" id="IPR017441">
    <property type="entry name" value="Protein_kinase_ATP_BS"/>
</dbReference>
<protein>
    <recommendedName>
        <fullName evidence="17">Protein kinase domain-containing protein</fullName>
    </recommendedName>
</protein>
<dbReference type="OrthoDB" id="4062651at2759"/>
<evidence type="ECO:0000256" key="13">
    <source>
        <dbReference type="ARBA" id="ARBA00023170"/>
    </source>
</evidence>
<proteinExistence type="inferred from homology"/>
<keyword evidence="9" id="KW-0418">Kinase</keyword>
<keyword evidence="12" id="KW-0472">Membrane</keyword>
<gene>
    <name evidence="18" type="ORF">HPP92_022693</name>
</gene>
<dbReference type="FunFam" id="1.10.510.10:FF:000044">
    <property type="entry name" value="Putative LRR receptor-like serine/threonine-protein kinase"/>
    <property type="match status" value="1"/>
</dbReference>
<dbReference type="InterPro" id="IPR001245">
    <property type="entry name" value="Ser-Thr/Tyr_kinase_cat_dom"/>
</dbReference>
<evidence type="ECO:0000259" key="17">
    <source>
        <dbReference type="PROSITE" id="PS50011"/>
    </source>
</evidence>
<dbReference type="PANTHER" id="PTHR48006">
    <property type="entry name" value="LEUCINE-RICH REPEAT-CONTAINING PROTEIN DDB_G0281931-RELATED"/>
    <property type="match status" value="1"/>
</dbReference>
<evidence type="ECO:0000256" key="16">
    <source>
        <dbReference type="RuleBase" id="RU000304"/>
    </source>
</evidence>
<evidence type="ECO:0000256" key="10">
    <source>
        <dbReference type="ARBA" id="ARBA00022840"/>
    </source>
</evidence>
<dbReference type="SUPFAM" id="SSF56112">
    <property type="entry name" value="Protein kinase-like (PK-like)"/>
    <property type="match status" value="1"/>
</dbReference>
<keyword evidence="10 15" id="KW-0067">ATP-binding</keyword>
<dbReference type="Gene3D" id="1.10.510.10">
    <property type="entry name" value="Transferase(Phosphotransferase) domain 1"/>
    <property type="match status" value="1"/>
</dbReference>
<sequence>MMMELWRFTSNGWERGQMLQRCIWTSNISNFCYIKLHSKGGFYCSQRRQRALCGSHYWDRELGGLQLQTGMFTLRQIKAATKNFSPENKIGEGGFGSVYKGVLSDGSLIAVKQLSSKSKQGNREFVNEIGMISALNHPNLVKLFGCCTEGNQLLVIYEYMENNSLAQALFGPEVNRLSLDWPTRKRICLDIARGMAYLHEESRIRIVHRDIKATNILLDKDLNAKISDFGLAKLIEEENTHISTRIAGTAGYMAPEYAMRGYLTDKAHVYSFGVVMLEIVSGKSNTNFKPKGESVYLLDWAYVLQERGNLLELVDPNLGTNYSPDEALQMLELTVSCANPSPTLRPTMSTVMSILDGITHGQMQPLTFITSSTRDIRFISSERRHKESETPTISTDGPWSISSISLPMSKAEVSHSAIETPHPFEKVSTTSFSQTFLYKKLQMN</sequence>
<evidence type="ECO:0000256" key="9">
    <source>
        <dbReference type="ARBA" id="ARBA00022777"/>
    </source>
</evidence>
<evidence type="ECO:0000256" key="7">
    <source>
        <dbReference type="ARBA" id="ARBA00022737"/>
    </source>
</evidence>
<dbReference type="InterPro" id="IPR051824">
    <property type="entry name" value="LRR_Rcpt-Like_S/T_Kinase"/>
</dbReference>
<keyword evidence="3" id="KW-0597">Phosphoprotein</keyword>
<dbReference type="FunFam" id="3.30.200.20:FF:000217">
    <property type="entry name" value="probable LRR receptor-like serine/threonine-protein kinase At1g53430"/>
    <property type="match status" value="1"/>
</dbReference>
<evidence type="ECO:0000256" key="2">
    <source>
        <dbReference type="ARBA" id="ARBA00022527"/>
    </source>
</evidence>
<evidence type="ECO:0000256" key="11">
    <source>
        <dbReference type="ARBA" id="ARBA00022989"/>
    </source>
</evidence>
<dbReference type="InterPro" id="IPR011009">
    <property type="entry name" value="Kinase-like_dom_sf"/>
</dbReference>
<keyword evidence="4" id="KW-0808">Transferase</keyword>
<evidence type="ECO:0000313" key="19">
    <source>
        <dbReference type="Proteomes" id="UP000639772"/>
    </source>
</evidence>
<evidence type="ECO:0000256" key="3">
    <source>
        <dbReference type="ARBA" id="ARBA00022553"/>
    </source>
</evidence>
<dbReference type="SMART" id="SM00220">
    <property type="entry name" value="S_TKc"/>
    <property type="match status" value="1"/>
</dbReference>
<comment type="caution">
    <text evidence="18">The sequence shown here is derived from an EMBL/GenBank/DDBJ whole genome shotgun (WGS) entry which is preliminary data.</text>
</comment>
<keyword evidence="6" id="KW-0732">Signal</keyword>
<reference evidence="18 19" key="1">
    <citation type="journal article" date="2020" name="Nat. Food">
        <title>A phased Vanilla planifolia genome enables genetic improvement of flavour and production.</title>
        <authorList>
            <person name="Hasing T."/>
            <person name="Tang H."/>
            <person name="Brym M."/>
            <person name="Khazi F."/>
            <person name="Huang T."/>
            <person name="Chambers A.H."/>
        </authorList>
    </citation>
    <scope>NUCLEOTIDE SEQUENCE [LARGE SCALE GENOMIC DNA]</scope>
    <source>
        <tissue evidence="18">Leaf</tissue>
    </source>
</reference>
<organism evidence="18 19">
    <name type="scientific">Vanilla planifolia</name>
    <name type="common">Vanilla</name>
    <dbReference type="NCBI Taxonomy" id="51239"/>
    <lineage>
        <taxon>Eukaryota</taxon>
        <taxon>Viridiplantae</taxon>
        <taxon>Streptophyta</taxon>
        <taxon>Embryophyta</taxon>
        <taxon>Tracheophyta</taxon>
        <taxon>Spermatophyta</taxon>
        <taxon>Magnoliopsida</taxon>
        <taxon>Liliopsida</taxon>
        <taxon>Asparagales</taxon>
        <taxon>Orchidaceae</taxon>
        <taxon>Vanilloideae</taxon>
        <taxon>Vanilleae</taxon>
        <taxon>Vanilla</taxon>
    </lineage>
</organism>
<dbReference type="Gene3D" id="3.30.200.20">
    <property type="entry name" value="Phosphorylase Kinase, domain 1"/>
    <property type="match status" value="1"/>
</dbReference>
<feature type="domain" description="Protein kinase" evidence="17">
    <location>
        <begin position="84"/>
        <end position="363"/>
    </location>
</feature>